<dbReference type="InterPro" id="IPR015815">
    <property type="entry name" value="HIBADH-related"/>
</dbReference>
<dbReference type="EMBL" id="SWBM01000001">
    <property type="protein sequence ID" value="TKC19466.1"/>
    <property type="molecule type" value="Genomic_DNA"/>
</dbReference>
<evidence type="ECO:0000256" key="2">
    <source>
        <dbReference type="ARBA" id="ARBA00023002"/>
    </source>
</evidence>
<keyword evidence="2" id="KW-0560">Oxidoreductase</keyword>
<evidence type="ECO:0000313" key="8">
    <source>
        <dbReference type="Proteomes" id="UP000307756"/>
    </source>
</evidence>
<dbReference type="SUPFAM" id="SSF51735">
    <property type="entry name" value="NAD(P)-binding Rossmann-fold domains"/>
    <property type="match status" value="1"/>
</dbReference>
<dbReference type="PANTHER" id="PTHR22981">
    <property type="entry name" value="3-HYDROXYISOBUTYRATE DEHYDROGENASE-RELATED"/>
    <property type="match status" value="1"/>
</dbReference>
<dbReference type="InterPro" id="IPR013328">
    <property type="entry name" value="6PGD_dom2"/>
</dbReference>
<dbReference type="SUPFAM" id="SSF48179">
    <property type="entry name" value="6-phosphogluconate dehydrogenase C-terminal domain-like"/>
    <property type="match status" value="1"/>
</dbReference>
<dbReference type="Pfam" id="PF03446">
    <property type="entry name" value="NAD_binding_2"/>
    <property type="match status" value="1"/>
</dbReference>
<accession>A0A4U1DDF8</accession>
<dbReference type="GO" id="GO:0016616">
    <property type="term" value="F:oxidoreductase activity, acting on the CH-OH group of donors, NAD or NADP as acceptor"/>
    <property type="evidence" value="ECO:0007669"/>
    <property type="project" value="TreeGrafter"/>
</dbReference>
<reference evidence="7 8" key="1">
    <citation type="journal article" date="2011" name="J. Microbiol.">
        <title>Bacillus kyonggiensis sp. nov., isolated from soil of a lettuce field.</title>
        <authorList>
            <person name="Dong K."/>
            <person name="Lee S."/>
        </authorList>
    </citation>
    <scope>NUCLEOTIDE SEQUENCE [LARGE SCALE GENOMIC DNA]</scope>
    <source>
        <strain evidence="7 8">NB22</strain>
    </source>
</reference>
<keyword evidence="8" id="KW-1185">Reference proteome</keyword>
<dbReference type="Pfam" id="PF14833">
    <property type="entry name" value="NAD_binding_11"/>
    <property type="match status" value="1"/>
</dbReference>
<feature type="domain" description="6-phosphogluconate dehydrogenase NADP-binding" evidence="5">
    <location>
        <begin position="2"/>
        <end position="161"/>
    </location>
</feature>
<comment type="similarity">
    <text evidence="1">Belongs to the HIBADH-related family.</text>
</comment>
<dbReference type="InterPro" id="IPR029154">
    <property type="entry name" value="HIBADH-like_NADP-bd"/>
</dbReference>
<dbReference type="PANTHER" id="PTHR22981:SF7">
    <property type="entry name" value="3-HYDROXYISOBUTYRATE DEHYDROGENASE, MITOCHONDRIAL"/>
    <property type="match status" value="1"/>
</dbReference>
<evidence type="ECO:0000259" key="5">
    <source>
        <dbReference type="Pfam" id="PF03446"/>
    </source>
</evidence>
<dbReference type="GO" id="GO:0051287">
    <property type="term" value="F:NAD binding"/>
    <property type="evidence" value="ECO:0007669"/>
    <property type="project" value="InterPro"/>
</dbReference>
<dbReference type="Gene3D" id="1.10.1040.10">
    <property type="entry name" value="N-(1-d-carboxylethyl)-l-norvaline Dehydrogenase, domain 2"/>
    <property type="match status" value="1"/>
</dbReference>
<protein>
    <submittedName>
        <fullName evidence="7">NAD(P)-dependent oxidoreductase</fullName>
    </submittedName>
</protein>
<dbReference type="GO" id="GO:0050661">
    <property type="term" value="F:NADP binding"/>
    <property type="evidence" value="ECO:0007669"/>
    <property type="project" value="InterPro"/>
</dbReference>
<evidence type="ECO:0000256" key="4">
    <source>
        <dbReference type="PIRSR" id="PIRSR000103-1"/>
    </source>
</evidence>
<evidence type="ECO:0000259" key="6">
    <source>
        <dbReference type="Pfam" id="PF14833"/>
    </source>
</evidence>
<dbReference type="Gene3D" id="3.40.50.720">
    <property type="entry name" value="NAD(P)-binding Rossmann-like Domain"/>
    <property type="match status" value="1"/>
</dbReference>
<dbReference type="RefSeq" id="WP_136830374.1">
    <property type="nucleotide sequence ID" value="NZ_SWBM01000001.1"/>
</dbReference>
<dbReference type="OrthoDB" id="9786703at2"/>
<evidence type="ECO:0000256" key="3">
    <source>
        <dbReference type="ARBA" id="ARBA00023027"/>
    </source>
</evidence>
<dbReference type="AlphaFoldDB" id="A0A4U1DDF8"/>
<dbReference type="InterPro" id="IPR036291">
    <property type="entry name" value="NAD(P)-bd_dom_sf"/>
</dbReference>
<feature type="domain" description="3-hydroxyisobutyrate dehydrogenase-like NAD-binding" evidence="6">
    <location>
        <begin position="164"/>
        <end position="284"/>
    </location>
</feature>
<dbReference type="InterPro" id="IPR008927">
    <property type="entry name" value="6-PGluconate_DH-like_C_sf"/>
</dbReference>
<feature type="active site" evidence="4">
    <location>
        <position position="170"/>
    </location>
</feature>
<sequence length="302" mass="32503">MRIGIIGVGNMGSRMAKNFLKAGVDVGLYDINEKALQELVHLGANAIETPAELARTYPYIITILPNSNIVKATIFGENGLIEGLHRGSMIIEMTTAIPTITKEIASNLEERGLRMIDAPVSGGVVKAEDGTLTIMVGGKEQDFEEVQSYLKIIGENIVHVGSIGAGHTIKALNNMVSATTLAVTGEALALGVKLGLNPEKMLDVINSSTGRSFSSEFKFPAQVLTRNFGGNFSIDLMVKDITIALGMADEQRTPMVVSSATYQLWKQALAQSDPNVDHTEVIKHIEKMTHAEIQGSKLEIVD</sequence>
<organism evidence="7 8">
    <name type="scientific">Robertmurraya kyonggiensis</name>
    <dbReference type="NCBI Taxonomy" id="1037680"/>
    <lineage>
        <taxon>Bacteria</taxon>
        <taxon>Bacillati</taxon>
        <taxon>Bacillota</taxon>
        <taxon>Bacilli</taxon>
        <taxon>Bacillales</taxon>
        <taxon>Bacillaceae</taxon>
        <taxon>Robertmurraya</taxon>
    </lineage>
</organism>
<evidence type="ECO:0000313" key="7">
    <source>
        <dbReference type="EMBL" id="TKC19466.1"/>
    </source>
</evidence>
<dbReference type="Proteomes" id="UP000307756">
    <property type="component" value="Unassembled WGS sequence"/>
</dbReference>
<dbReference type="InterPro" id="IPR006115">
    <property type="entry name" value="6PGDH_NADP-bd"/>
</dbReference>
<dbReference type="PIRSF" id="PIRSF000103">
    <property type="entry name" value="HIBADH"/>
    <property type="match status" value="1"/>
</dbReference>
<proteinExistence type="inferred from homology"/>
<keyword evidence="3" id="KW-0520">NAD</keyword>
<evidence type="ECO:0000256" key="1">
    <source>
        <dbReference type="ARBA" id="ARBA00009080"/>
    </source>
</evidence>
<name>A0A4U1DDF8_9BACI</name>
<gene>
    <name evidence="7" type="ORF">FA727_07970</name>
</gene>
<comment type="caution">
    <text evidence="7">The sequence shown here is derived from an EMBL/GenBank/DDBJ whole genome shotgun (WGS) entry which is preliminary data.</text>
</comment>